<accession>A0A0S2HZ64</accession>
<dbReference type="RefSeq" id="WP_057952809.1">
    <property type="nucleotide sequence ID" value="NZ_CP013118.1"/>
</dbReference>
<dbReference type="Proteomes" id="UP000064893">
    <property type="component" value="Chromosome"/>
</dbReference>
<dbReference type="PANTHER" id="PTHR11527">
    <property type="entry name" value="HEAT-SHOCK PROTEIN 20 FAMILY MEMBER"/>
    <property type="match status" value="1"/>
</dbReference>
<keyword evidence="5" id="KW-1185">Reference proteome</keyword>
<dbReference type="SUPFAM" id="SSF49764">
    <property type="entry name" value="HSP20-like chaperones"/>
    <property type="match status" value="1"/>
</dbReference>
<dbReference type="PROSITE" id="PS01031">
    <property type="entry name" value="SHSP"/>
    <property type="match status" value="1"/>
</dbReference>
<sequence>MLARRNELFPTMSKLFGDFFDKELTDWTNSNYSPTNTTLPAVNIKDEEDKFLVEVAVPGMEKKDFNIDLKDNMLTISSEKENEKNMDEDHYTRREYSYQSFTRSFTLPENIVDADKISAKYENGELRITIPKKEEAKPKPPRTIKIS</sequence>
<dbReference type="InterPro" id="IPR002068">
    <property type="entry name" value="A-crystallin/Hsp20_dom"/>
</dbReference>
<dbReference type="InterPro" id="IPR008978">
    <property type="entry name" value="HSP20-like_chaperone"/>
</dbReference>
<dbReference type="EMBL" id="CP013118">
    <property type="protein sequence ID" value="ALO15343.1"/>
    <property type="molecule type" value="Genomic_DNA"/>
</dbReference>
<feature type="domain" description="SHSP" evidence="3">
    <location>
        <begin position="33"/>
        <end position="147"/>
    </location>
</feature>
<dbReference type="PATRIC" id="fig|1307839.3.peg.1802"/>
<evidence type="ECO:0000313" key="5">
    <source>
        <dbReference type="Proteomes" id="UP000064893"/>
    </source>
</evidence>
<dbReference type="STRING" id="1307839.L21SP5_01701"/>
<name>A0A0S2HZ64_9BACT</name>
<dbReference type="CDD" id="cd06464">
    <property type="entry name" value="ACD_sHsps-like"/>
    <property type="match status" value="1"/>
</dbReference>
<dbReference type="InterPro" id="IPR031107">
    <property type="entry name" value="Small_HSP"/>
</dbReference>
<comment type="similarity">
    <text evidence="1 2">Belongs to the small heat shock protein (HSP20) family.</text>
</comment>
<proteinExistence type="inferred from homology"/>
<evidence type="ECO:0000259" key="3">
    <source>
        <dbReference type="PROSITE" id="PS01031"/>
    </source>
</evidence>
<organism evidence="4 5">
    <name type="scientific">Salinivirga cyanobacteriivorans</name>
    <dbReference type="NCBI Taxonomy" id="1307839"/>
    <lineage>
        <taxon>Bacteria</taxon>
        <taxon>Pseudomonadati</taxon>
        <taxon>Bacteroidota</taxon>
        <taxon>Bacteroidia</taxon>
        <taxon>Bacteroidales</taxon>
        <taxon>Salinivirgaceae</taxon>
        <taxon>Salinivirga</taxon>
    </lineage>
</organism>
<dbReference type="KEGG" id="blq:L21SP5_01701"/>
<evidence type="ECO:0000256" key="2">
    <source>
        <dbReference type="RuleBase" id="RU003616"/>
    </source>
</evidence>
<reference evidence="4 5" key="1">
    <citation type="submission" date="2015-11" db="EMBL/GenBank/DDBJ databases">
        <title>Description and complete genome sequence of a novel strain predominating in hypersaline microbial mats and representing a new family of the Bacteriodetes phylum.</title>
        <authorList>
            <person name="Spring S."/>
            <person name="Bunk B."/>
            <person name="Sproer C."/>
            <person name="Klenk H.-P."/>
        </authorList>
    </citation>
    <scope>NUCLEOTIDE SEQUENCE [LARGE SCALE GENOMIC DNA]</scope>
    <source>
        <strain evidence="4 5">L21-Spi-D4</strain>
    </source>
</reference>
<evidence type="ECO:0000313" key="4">
    <source>
        <dbReference type="EMBL" id="ALO15343.1"/>
    </source>
</evidence>
<protein>
    <recommendedName>
        <fullName evidence="3">SHSP domain-containing protein</fullName>
    </recommendedName>
</protein>
<evidence type="ECO:0000256" key="1">
    <source>
        <dbReference type="PROSITE-ProRule" id="PRU00285"/>
    </source>
</evidence>
<gene>
    <name evidence="4" type="ORF">L21SP5_01701</name>
</gene>
<dbReference type="Gene3D" id="2.60.40.790">
    <property type="match status" value="1"/>
</dbReference>
<dbReference type="Pfam" id="PF00011">
    <property type="entry name" value="HSP20"/>
    <property type="match status" value="1"/>
</dbReference>
<dbReference type="AlphaFoldDB" id="A0A0S2HZ64"/>
<dbReference type="OrthoDB" id="9814487at2"/>